<evidence type="ECO:0000259" key="1">
    <source>
        <dbReference type="PROSITE" id="PS50104"/>
    </source>
</evidence>
<dbReference type="Proteomes" id="UP001308005">
    <property type="component" value="Unassembled WGS sequence"/>
</dbReference>
<organism evidence="2 3">
    <name type="scientific">Candidatus Thiothrix phosphatis</name>
    <dbReference type="NCBI Taxonomy" id="3112415"/>
    <lineage>
        <taxon>Bacteria</taxon>
        <taxon>Pseudomonadati</taxon>
        <taxon>Pseudomonadota</taxon>
        <taxon>Gammaproteobacteria</taxon>
        <taxon>Thiotrichales</taxon>
        <taxon>Thiotrichaceae</taxon>
        <taxon>Thiothrix</taxon>
    </lineage>
</organism>
<name>A0ABU6CVT9_9GAMM</name>
<dbReference type="EMBL" id="JAYMYJ010000082">
    <property type="protein sequence ID" value="MEB4590950.1"/>
    <property type="molecule type" value="Genomic_DNA"/>
</dbReference>
<comment type="caution">
    <text evidence="2">The sequence shown here is derived from an EMBL/GenBank/DDBJ whole genome shotgun (WGS) entry which is preliminary data.</text>
</comment>
<dbReference type="SMART" id="SM00255">
    <property type="entry name" value="TIR"/>
    <property type="match status" value="1"/>
</dbReference>
<keyword evidence="3" id="KW-1185">Reference proteome</keyword>
<accession>A0ABU6CVT9</accession>
<gene>
    <name evidence="2" type="ORF">VSS37_08180</name>
</gene>
<reference evidence="3" key="1">
    <citation type="submission" date="2023-07" db="EMBL/GenBank/DDBJ databases">
        <title>The carbon used by Thiothrix.</title>
        <authorList>
            <person name="Chen L."/>
        </authorList>
    </citation>
    <scope>NUCLEOTIDE SEQUENCE [LARGE SCALE GENOMIC DNA]</scope>
</reference>
<reference evidence="2 3" key="2">
    <citation type="submission" date="2024-01" db="EMBL/GenBank/DDBJ databases">
        <authorList>
            <person name="Xie X."/>
        </authorList>
    </citation>
    <scope>NUCLEOTIDE SEQUENCE [LARGE SCALE GENOMIC DNA]</scope>
    <source>
        <strain evidence="2">SCUT-1</strain>
    </source>
</reference>
<dbReference type="PROSITE" id="PS50104">
    <property type="entry name" value="TIR"/>
    <property type="match status" value="1"/>
</dbReference>
<feature type="domain" description="TIR" evidence="1">
    <location>
        <begin position="15"/>
        <end position="147"/>
    </location>
</feature>
<dbReference type="Gene3D" id="3.40.50.10140">
    <property type="entry name" value="Toll/interleukin-1 receptor homology (TIR) domain"/>
    <property type="match status" value="1"/>
</dbReference>
<dbReference type="Pfam" id="PF13676">
    <property type="entry name" value="TIR_2"/>
    <property type="match status" value="1"/>
</dbReference>
<sequence length="484" mass="55267">MGATNDQMLMQNATQTPDIFISYRSSHFKWVEVLARNLLAQGYSVFLDQWSLVRGQELARQLHQAASTARNAILIGTPDAVDSGWVRDEYALFRNRKRHEPDFNLVPIVFGEMPDFPFLQDIIAIDFRDSREEGYRRAFHILLAALQGKSPGAGTYAAELEIPADLHRVRVETVTQTEDITGQIFKALVRNKPLLVLAQAGRDTGLLCEQILACAEETYGAAAVFQLSMPAVEQADEAGYYTYVSRRCGLPECHNSLDFNRALEEAIQQRGQFFLLVTRFENAHPEYRYRMAKVLRSLTEQYRRQFRLVMVGGEQLAELRYARGDMSLLNHAQEIRLPEMGLADLQHTLASEFADLQLDAAALQRLLALTGQHPRLIQHCLEEGIPDPQECEDALEVSPYIVQLFSVFLNDSSKREYICELLEKEHLGRYSPWLIDEVVRGLYWSNLLTVREVEPRKRQLVWRCELIRRTGRAALGCDGAEDYL</sequence>
<evidence type="ECO:0000313" key="3">
    <source>
        <dbReference type="Proteomes" id="UP001308005"/>
    </source>
</evidence>
<dbReference type="SUPFAM" id="SSF52200">
    <property type="entry name" value="Toll/Interleukin receptor TIR domain"/>
    <property type="match status" value="1"/>
</dbReference>
<dbReference type="RefSeq" id="WP_324694339.1">
    <property type="nucleotide sequence ID" value="NZ_JAYMYJ010000082.1"/>
</dbReference>
<proteinExistence type="predicted"/>
<dbReference type="InterPro" id="IPR000157">
    <property type="entry name" value="TIR_dom"/>
</dbReference>
<dbReference type="InterPro" id="IPR035897">
    <property type="entry name" value="Toll_tir_struct_dom_sf"/>
</dbReference>
<evidence type="ECO:0000313" key="2">
    <source>
        <dbReference type="EMBL" id="MEB4590950.1"/>
    </source>
</evidence>
<keyword evidence="2" id="KW-0675">Receptor</keyword>
<protein>
    <submittedName>
        <fullName evidence="2">Toll/interleukin-1 receptor domain-containing protein</fullName>
    </submittedName>
</protein>